<keyword evidence="1" id="KW-0813">Transport</keyword>
<reference evidence="6" key="2">
    <citation type="submission" date="2020-09" db="EMBL/GenBank/DDBJ databases">
        <authorList>
            <person name="Sun Q."/>
            <person name="Zhou Y."/>
        </authorList>
    </citation>
    <scope>NUCLEOTIDE SEQUENCE</scope>
    <source>
        <strain evidence="6">CGMCC 1.12997</strain>
    </source>
</reference>
<evidence type="ECO:0000313" key="7">
    <source>
        <dbReference type="Proteomes" id="UP000647241"/>
    </source>
</evidence>
<dbReference type="PANTHER" id="PTHR43023:SF6">
    <property type="entry name" value="INTERMEMBRANE PHOSPHOLIPID TRANSPORT SYSTEM ATP-BINDING PROTEIN MLAF"/>
    <property type="match status" value="1"/>
</dbReference>
<reference evidence="6" key="1">
    <citation type="journal article" date="2014" name="Int. J. Syst. Evol. Microbiol.">
        <title>Complete genome sequence of Corynebacterium casei LMG S-19264T (=DSM 44701T), isolated from a smear-ripened cheese.</title>
        <authorList>
            <consortium name="US DOE Joint Genome Institute (JGI-PGF)"/>
            <person name="Walter F."/>
            <person name="Albersmeier A."/>
            <person name="Kalinowski J."/>
            <person name="Ruckert C."/>
        </authorList>
    </citation>
    <scope>NUCLEOTIDE SEQUENCE</scope>
    <source>
        <strain evidence="6">CGMCC 1.12997</strain>
    </source>
</reference>
<keyword evidence="7" id="KW-1185">Reference proteome</keyword>
<dbReference type="SMART" id="SM00382">
    <property type="entry name" value="AAA"/>
    <property type="match status" value="1"/>
</dbReference>
<accession>A0A917HDK4</accession>
<protein>
    <recommendedName>
        <fullName evidence="5">ABC transporter domain-containing protein</fullName>
    </recommendedName>
</protein>
<dbReference type="RefSeq" id="WP_188553857.1">
    <property type="nucleotide sequence ID" value="NZ_BMGT01000002.1"/>
</dbReference>
<comment type="caution">
    <text evidence="6">The sequence shown here is derived from an EMBL/GenBank/DDBJ whole genome shotgun (WGS) entry which is preliminary data.</text>
</comment>
<evidence type="ECO:0000256" key="1">
    <source>
        <dbReference type="ARBA" id="ARBA00022448"/>
    </source>
</evidence>
<gene>
    <name evidence="6" type="ORF">GCM10011585_18510</name>
</gene>
<name>A0A917HDK4_9BACT</name>
<proteinExistence type="predicted"/>
<evidence type="ECO:0000256" key="4">
    <source>
        <dbReference type="SAM" id="MobiDB-lite"/>
    </source>
</evidence>
<keyword evidence="3" id="KW-0067">ATP-binding</keyword>
<feature type="compositionally biased region" description="Basic and acidic residues" evidence="4">
    <location>
        <begin position="1"/>
        <end position="24"/>
    </location>
</feature>
<evidence type="ECO:0000256" key="3">
    <source>
        <dbReference type="ARBA" id="ARBA00022840"/>
    </source>
</evidence>
<keyword evidence="2" id="KW-0547">Nucleotide-binding</keyword>
<dbReference type="PROSITE" id="PS50893">
    <property type="entry name" value="ABC_TRANSPORTER_2"/>
    <property type="match status" value="1"/>
</dbReference>
<dbReference type="SUPFAM" id="SSF52540">
    <property type="entry name" value="P-loop containing nucleoside triphosphate hydrolases"/>
    <property type="match status" value="1"/>
</dbReference>
<dbReference type="GO" id="GO:0016887">
    <property type="term" value="F:ATP hydrolysis activity"/>
    <property type="evidence" value="ECO:0007669"/>
    <property type="project" value="InterPro"/>
</dbReference>
<organism evidence="6 7">
    <name type="scientific">Edaphobacter dinghuensis</name>
    <dbReference type="NCBI Taxonomy" id="1560005"/>
    <lineage>
        <taxon>Bacteria</taxon>
        <taxon>Pseudomonadati</taxon>
        <taxon>Acidobacteriota</taxon>
        <taxon>Terriglobia</taxon>
        <taxon>Terriglobales</taxon>
        <taxon>Acidobacteriaceae</taxon>
        <taxon>Edaphobacter</taxon>
    </lineage>
</organism>
<dbReference type="InterPro" id="IPR003593">
    <property type="entry name" value="AAA+_ATPase"/>
</dbReference>
<sequence length="327" mass="35650">MAEQDSERDPRNKRGVEATDHEGSAHVSDAGTTDLVDGDDSLIAEVSPDVAPVVEEFMEQAAQQNEAAAEAVPDVRNKPGSYISFEHVYKSFDGFVVLDDVSFCVNSGETLCILGRSGVGKSVSLQMLLGFLKPDKGIIRVAGEDICGLNERELQAIRRKVTMVFQNGALFDSVTVGENVAFPLRERGELAEEQILQVVKGLLEMVGVAGMEDLLPSDLSTGMKRSVAIARALAAQPEAVLYDEPTTMVDPLMAHLLGDLIERLKQQLHLTSIVVTHDTRFAKKLADRVVFLHGGKAHFFGTMKEMEESEDPVLKEFLALDELTVPV</sequence>
<feature type="domain" description="ABC transporter" evidence="5">
    <location>
        <begin position="83"/>
        <end position="319"/>
    </location>
</feature>
<evidence type="ECO:0000259" key="5">
    <source>
        <dbReference type="PROSITE" id="PS50893"/>
    </source>
</evidence>
<dbReference type="InterPro" id="IPR003439">
    <property type="entry name" value="ABC_transporter-like_ATP-bd"/>
</dbReference>
<dbReference type="PANTHER" id="PTHR43023">
    <property type="entry name" value="PROTEIN TRIGALACTOSYLDIACYLGLYCEROL 3, CHLOROPLASTIC"/>
    <property type="match status" value="1"/>
</dbReference>
<feature type="region of interest" description="Disordered" evidence="4">
    <location>
        <begin position="1"/>
        <end position="34"/>
    </location>
</feature>
<dbReference type="AlphaFoldDB" id="A0A917HDK4"/>
<dbReference type="Gene3D" id="3.40.50.300">
    <property type="entry name" value="P-loop containing nucleotide triphosphate hydrolases"/>
    <property type="match status" value="1"/>
</dbReference>
<dbReference type="Proteomes" id="UP000647241">
    <property type="component" value="Unassembled WGS sequence"/>
</dbReference>
<dbReference type="EMBL" id="BMGT01000002">
    <property type="protein sequence ID" value="GGG75930.1"/>
    <property type="molecule type" value="Genomic_DNA"/>
</dbReference>
<evidence type="ECO:0000313" key="6">
    <source>
        <dbReference type="EMBL" id="GGG75930.1"/>
    </source>
</evidence>
<dbReference type="GO" id="GO:0005524">
    <property type="term" value="F:ATP binding"/>
    <property type="evidence" value="ECO:0007669"/>
    <property type="project" value="UniProtKB-KW"/>
</dbReference>
<dbReference type="InterPro" id="IPR027417">
    <property type="entry name" value="P-loop_NTPase"/>
</dbReference>
<dbReference type="Pfam" id="PF00005">
    <property type="entry name" value="ABC_tran"/>
    <property type="match status" value="1"/>
</dbReference>
<evidence type="ECO:0000256" key="2">
    <source>
        <dbReference type="ARBA" id="ARBA00022741"/>
    </source>
</evidence>